<evidence type="ECO:0000313" key="1">
    <source>
        <dbReference type="EMBL" id="KIJ95114.1"/>
    </source>
</evidence>
<protein>
    <submittedName>
        <fullName evidence="1">Uncharacterized protein</fullName>
    </submittedName>
</protein>
<proteinExistence type="predicted"/>
<name>A0A0C9WJQ7_9AGAR</name>
<keyword evidence="2" id="KW-1185">Reference proteome</keyword>
<reference evidence="1 2" key="1">
    <citation type="submission" date="2014-04" db="EMBL/GenBank/DDBJ databases">
        <authorList>
            <consortium name="DOE Joint Genome Institute"/>
            <person name="Kuo A."/>
            <person name="Kohler A."/>
            <person name="Nagy L.G."/>
            <person name="Floudas D."/>
            <person name="Copeland A."/>
            <person name="Barry K.W."/>
            <person name="Cichocki N."/>
            <person name="Veneault-Fourrey C."/>
            <person name="LaButti K."/>
            <person name="Lindquist E.A."/>
            <person name="Lipzen A."/>
            <person name="Lundell T."/>
            <person name="Morin E."/>
            <person name="Murat C."/>
            <person name="Sun H."/>
            <person name="Tunlid A."/>
            <person name="Henrissat B."/>
            <person name="Grigoriev I.V."/>
            <person name="Hibbett D.S."/>
            <person name="Martin F."/>
            <person name="Nordberg H.P."/>
            <person name="Cantor M.N."/>
            <person name="Hua S.X."/>
        </authorList>
    </citation>
    <scope>NUCLEOTIDE SEQUENCE [LARGE SCALE GENOMIC DNA]</scope>
    <source>
        <strain evidence="1 2">LaAM-08-1</strain>
    </source>
</reference>
<sequence length="61" mass="6768">MNELRRTTRSTSLNIAPVVGRKSRVDDLVLVDPFAEGGETVNPTTTFTLSYDLDHSCLPPY</sequence>
<dbReference type="HOGENOM" id="CLU_2922958_0_0_1"/>
<organism evidence="1 2">
    <name type="scientific">Laccaria amethystina LaAM-08-1</name>
    <dbReference type="NCBI Taxonomy" id="1095629"/>
    <lineage>
        <taxon>Eukaryota</taxon>
        <taxon>Fungi</taxon>
        <taxon>Dikarya</taxon>
        <taxon>Basidiomycota</taxon>
        <taxon>Agaricomycotina</taxon>
        <taxon>Agaricomycetes</taxon>
        <taxon>Agaricomycetidae</taxon>
        <taxon>Agaricales</taxon>
        <taxon>Agaricineae</taxon>
        <taxon>Hydnangiaceae</taxon>
        <taxon>Laccaria</taxon>
    </lineage>
</organism>
<reference evidence="2" key="2">
    <citation type="submission" date="2015-01" db="EMBL/GenBank/DDBJ databases">
        <title>Evolutionary Origins and Diversification of the Mycorrhizal Mutualists.</title>
        <authorList>
            <consortium name="DOE Joint Genome Institute"/>
            <consortium name="Mycorrhizal Genomics Consortium"/>
            <person name="Kohler A."/>
            <person name="Kuo A."/>
            <person name="Nagy L.G."/>
            <person name="Floudas D."/>
            <person name="Copeland A."/>
            <person name="Barry K.W."/>
            <person name="Cichocki N."/>
            <person name="Veneault-Fourrey C."/>
            <person name="LaButti K."/>
            <person name="Lindquist E.A."/>
            <person name="Lipzen A."/>
            <person name="Lundell T."/>
            <person name="Morin E."/>
            <person name="Murat C."/>
            <person name="Riley R."/>
            <person name="Ohm R."/>
            <person name="Sun H."/>
            <person name="Tunlid A."/>
            <person name="Henrissat B."/>
            <person name="Grigoriev I.V."/>
            <person name="Hibbett D.S."/>
            <person name="Martin F."/>
        </authorList>
    </citation>
    <scope>NUCLEOTIDE SEQUENCE [LARGE SCALE GENOMIC DNA]</scope>
    <source>
        <strain evidence="2">LaAM-08-1</strain>
    </source>
</reference>
<accession>A0A0C9WJQ7</accession>
<dbReference type="EMBL" id="KN838767">
    <property type="protein sequence ID" value="KIJ95114.1"/>
    <property type="molecule type" value="Genomic_DNA"/>
</dbReference>
<dbReference type="AlphaFoldDB" id="A0A0C9WJQ7"/>
<dbReference type="Proteomes" id="UP000054477">
    <property type="component" value="Unassembled WGS sequence"/>
</dbReference>
<gene>
    <name evidence="1" type="ORF">K443DRAFT_683300</name>
</gene>
<evidence type="ECO:0000313" key="2">
    <source>
        <dbReference type="Proteomes" id="UP000054477"/>
    </source>
</evidence>